<dbReference type="Proteomes" id="UP001165186">
    <property type="component" value="Unassembled WGS sequence"/>
</dbReference>
<proteinExistence type="predicted"/>
<reference evidence="1" key="1">
    <citation type="submission" date="2024-09" db="EMBL/GenBank/DDBJ databases">
        <title>Draft Genome Sequences of Neofusicoccum parvum.</title>
        <authorList>
            <person name="Ashida A."/>
            <person name="Camagna M."/>
            <person name="Tanaka A."/>
            <person name="Takemoto D."/>
        </authorList>
    </citation>
    <scope>NUCLEOTIDE SEQUENCE</scope>
    <source>
        <strain evidence="1">PPO83</strain>
    </source>
</reference>
<evidence type="ECO:0000313" key="2">
    <source>
        <dbReference type="Proteomes" id="UP001165186"/>
    </source>
</evidence>
<comment type="caution">
    <text evidence="1">The sequence shown here is derived from an EMBL/GenBank/DDBJ whole genome shotgun (WGS) entry which is preliminary data.</text>
</comment>
<accession>A0ACB5SEQ6</accession>
<dbReference type="EMBL" id="BSXG01000331">
    <property type="protein sequence ID" value="GME37648.1"/>
    <property type="molecule type" value="Genomic_DNA"/>
</dbReference>
<evidence type="ECO:0000313" key="1">
    <source>
        <dbReference type="EMBL" id="GME37648.1"/>
    </source>
</evidence>
<sequence length="297" mass="33907">MKNSTPSSISLQTKDITIAGHHVSSDTCYGAAFTGHVYSFILVLSPYLVPTQEARRYNTLLTLPARHLFRWNNLPGELKNRIYEACLTTSGTVSINSYYQRGNKPHVQGDNKVDEHRLCREVHHTDARPRNKLAPNLLRVNKQTYREGAPLLYDNHLKFLSPHAFGHFMLKNESNGALGSIKHITVCKWTDTREVPWHVLATKVTNLQTLTLGEVDYLPLVPLSALIFATEYGRMWFNGVGTNRAERCAAIDKMIRLSFENTARFYGGSTREMDTEELMEIHQLIEDRFRAELKKSM</sequence>
<keyword evidence="2" id="KW-1185">Reference proteome</keyword>
<organism evidence="1 2">
    <name type="scientific">Neofusicoccum parvum</name>
    <dbReference type="NCBI Taxonomy" id="310453"/>
    <lineage>
        <taxon>Eukaryota</taxon>
        <taxon>Fungi</taxon>
        <taxon>Dikarya</taxon>
        <taxon>Ascomycota</taxon>
        <taxon>Pezizomycotina</taxon>
        <taxon>Dothideomycetes</taxon>
        <taxon>Dothideomycetes incertae sedis</taxon>
        <taxon>Botryosphaeriales</taxon>
        <taxon>Botryosphaeriaceae</taxon>
        <taxon>Neofusicoccum</taxon>
    </lineage>
</organism>
<name>A0ACB5SEQ6_9PEZI</name>
<protein>
    <submittedName>
        <fullName evidence="1">Uncharacterized protein</fullName>
    </submittedName>
</protein>
<gene>
    <name evidence="1" type="primary">g9497</name>
    <name evidence="1" type="ORF">NpPPO83_00009497</name>
</gene>